<dbReference type="GO" id="GO:0009507">
    <property type="term" value="C:chloroplast"/>
    <property type="evidence" value="ECO:0007669"/>
    <property type="project" value="TreeGrafter"/>
</dbReference>
<dbReference type="Pfam" id="PF02581">
    <property type="entry name" value="TMP-TENI"/>
    <property type="match status" value="1"/>
</dbReference>
<feature type="domain" description="Thiamine phosphate synthase/TenI" evidence="1">
    <location>
        <begin position="149"/>
        <end position="226"/>
    </location>
</feature>
<dbReference type="PANTHER" id="PTHR20858">
    <property type="entry name" value="PHOSPHOMETHYLPYRIMIDINE KINASE"/>
    <property type="match status" value="1"/>
</dbReference>
<dbReference type="GO" id="GO:0009228">
    <property type="term" value="P:thiamine biosynthetic process"/>
    <property type="evidence" value="ECO:0007669"/>
    <property type="project" value="UniProtKB-KW"/>
</dbReference>
<dbReference type="Pfam" id="PF08543">
    <property type="entry name" value="Phos_pyr_kin"/>
    <property type="match status" value="1"/>
</dbReference>
<dbReference type="SUPFAM" id="SSF53613">
    <property type="entry name" value="Ribokinase-like"/>
    <property type="match status" value="1"/>
</dbReference>
<dbReference type="Gene3D" id="3.20.20.70">
    <property type="entry name" value="Aldolase class I"/>
    <property type="match status" value="2"/>
</dbReference>
<dbReference type="Proteomes" id="UP001237642">
    <property type="component" value="Unassembled WGS sequence"/>
</dbReference>
<evidence type="ECO:0000259" key="1">
    <source>
        <dbReference type="Pfam" id="PF02581"/>
    </source>
</evidence>
<organism evidence="3 4">
    <name type="scientific">Heracleum sosnowskyi</name>
    <dbReference type="NCBI Taxonomy" id="360622"/>
    <lineage>
        <taxon>Eukaryota</taxon>
        <taxon>Viridiplantae</taxon>
        <taxon>Streptophyta</taxon>
        <taxon>Embryophyta</taxon>
        <taxon>Tracheophyta</taxon>
        <taxon>Spermatophyta</taxon>
        <taxon>Magnoliopsida</taxon>
        <taxon>eudicotyledons</taxon>
        <taxon>Gunneridae</taxon>
        <taxon>Pentapetalae</taxon>
        <taxon>asterids</taxon>
        <taxon>campanulids</taxon>
        <taxon>Apiales</taxon>
        <taxon>Apiaceae</taxon>
        <taxon>Apioideae</taxon>
        <taxon>apioid superclade</taxon>
        <taxon>Tordylieae</taxon>
        <taxon>Tordyliinae</taxon>
        <taxon>Heracleum</taxon>
    </lineage>
</organism>
<dbReference type="CDD" id="cd00564">
    <property type="entry name" value="TMP_TenI"/>
    <property type="match status" value="1"/>
</dbReference>
<dbReference type="InterPro" id="IPR036206">
    <property type="entry name" value="ThiamineP_synth_sf"/>
</dbReference>
<reference evidence="3" key="1">
    <citation type="submission" date="2023-02" db="EMBL/GenBank/DDBJ databases">
        <title>Genome of toxic invasive species Heracleum sosnowskyi carries increased number of genes despite the absence of recent whole-genome duplications.</title>
        <authorList>
            <person name="Schelkunov M."/>
            <person name="Shtratnikova V."/>
            <person name="Makarenko M."/>
            <person name="Klepikova A."/>
            <person name="Omelchenko D."/>
            <person name="Novikova G."/>
            <person name="Obukhova E."/>
            <person name="Bogdanov V."/>
            <person name="Penin A."/>
            <person name="Logacheva M."/>
        </authorList>
    </citation>
    <scope>NUCLEOTIDE SEQUENCE</scope>
    <source>
        <strain evidence="3">Hsosn_3</strain>
        <tissue evidence="3">Leaf</tissue>
    </source>
</reference>
<dbReference type="InterPro" id="IPR013749">
    <property type="entry name" value="PM/HMP-P_kinase-1"/>
</dbReference>
<evidence type="ECO:0000313" key="4">
    <source>
        <dbReference type="Proteomes" id="UP001237642"/>
    </source>
</evidence>
<reference evidence="3" key="2">
    <citation type="submission" date="2023-05" db="EMBL/GenBank/DDBJ databases">
        <authorList>
            <person name="Schelkunov M.I."/>
        </authorList>
    </citation>
    <scope>NUCLEOTIDE SEQUENCE</scope>
    <source>
        <strain evidence="3">Hsosn_3</strain>
        <tissue evidence="3">Leaf</tissue>
    </source>
</reference>
<gene>
    <name evidence="3" type="ORF">POM88_030462</name>
</gene>
<dbReference type="GO" id="GO:0008902">
    <property type="term" value="F:hydroxymethylpyrimidine kinase activity"/>
    <property type="evidence" value="ECO:0007669"/>
    <property type="project" value="TreeGrafter"/>
</dbReference>
<name>A0AAD8MIS2_9APIA</name>
<dbReference type="EMBL" id="JAUIZM010000007">
    <property type="protein sequence ID" value="KAK1374269.1"/>
    <property type="molecule type" value="Genomic_DNA"/>
</dbReference>
<dbReference type="InterPro" id="IPR013785">
    <property type="entry name" value="Aldolase_TIM"/>
</dbReference>
<comment type="caution">
    <text evidence="3">The sequence shown here is derived from an EMBL/GenBank/DDBJ whole genome shotgun (WGS) entry which is preliminary data.</text>
</comment>
<dbReference type="AlphaFoldDB" id="A0AAD8MIS2"/>
<feature type="domain" description="Pyridoxamine kinase/Phosphomethylpyrimidine kinase" evidence="2">
    <location>
        <begin position="5"/>
        <end position="100"/>
    </location>
</feature>
<dbReference type="GO" id="GO:0008972">
    <property type="term" value="F:phosphomethylpyrimidine kinase activity"/>
    <property type="evidence" value="ECO:0007669"/>
    <property type="project" value="TreeGrafter"/>
</dbReference>
<dbReference type="InterPro" id="IPR022998">
    <property type="entry name" value="ThiamineP_synth_TenI"/>
</dbReference>
<dbReference type="SUPFAM" id="SSF51391">
    <property type="entry name" value="Thiamin phosphate synthase"/>
    <property type="match status" value="1"/>
</dbReference>
<keyword evidence="4" id="KW-1185">Reference proteome</keyword>
<accession>A0AAD8MIS2</accession>
<evidence type="ECO:0000259" key="2">
    <source>
        <dbReference type="Pfam" id="PF08543"/>
    </source>
</evidence>
<evidence type="ECO:0000313" key="3">
    <source>
        <dbReference type="EMBL" id="KAK1374269.1"/>
    </source>
</evidence>
<dbReference type="PANTHER" id="PTHR20858:SF17">
    <property type="entry name" value="HYDROXYMETHYLPYRIMIDINE_PHOSPHOMETHYLPYRIMIDINE KINASE THI20-RELATED"/>
    <property type="match status" value="1"/>
</dbReference>
<protein>
    <recommendedName>
        <fullName evidence="5">Thiamine phosphate synthase/TenI domain-containing protein</fullName>
    </recommendedName>
</protein>
<evidence type="ECO:0008006" key="5">
    <source>
        <dbReference type="Google" id="ProtNLM"/>
    </source>
</evidence>
<dbReference type="InterPro" id="IPR029056">
    <property type="entry name" value="Ribokinase-like"/>
</dbReference>
<proteinExistence type="predicted"/>
<dbReference type="Gene3D" id="3.40.1190.20">
    <property type="match status" value="1"/>
</dbReference>
<sequence>MFFWQIYRDQLLPVADIVTPNLKASTLLHGIKLQTVSDMCAAAKSIHNMGPRRLCFIEWPVKTTRAKGGDVPASSYAFDIFFDGMEFYELCKRFTDVASFQGNMILKLANFLQAAKRCLEVFRSHGVPLLINDHIDIALACDADGVHVEQAHEAWVNGADYIGSGGVYSTNTKANNITIGLDGLKTVCLASKLPVVAIRGIGPSNAHAVMELGLENLKGVAVVSALFDRECISSE</sequence>